<evidence type="ECO:0000313" key="3">
    <source>
        <dbReference type="Proteomes" id="UP001595939"/>
    </source>
</evidence>
<evidence type="ECO:0000259" key="1">
    <source>
        <dbReference type="Pfam" id="PF13460"/>
    </source>
</evidence>
<dbReference type="InterPro" id="IPR036291">
    <property type="entry name" value="NAD(P)-bd_dom_sf"/>
</dbReference>
<keyword evidence="3" id="KW-1185">Reference proteome</keyword>
<dbReference type="InterPro" id="IPR016040">
    <property type="entry name" value="NAD(P)-bd_dom"/>
</dbReference>
<dbReference type="EMBL" id="JBHSEG010000008">
    <property type="protein sequence ID" value="MFC4455180.1"/>
    <property type="molecule type" value="Genomic_DNA"/>
</dbReference>
<dbReference type="GO" id="GO:0003955">
    <property type="term" value="F:NAD(P)H dehydrogenase (quinone) activity"/>
    <property type="evidence" value="ECO:0007669"/>
    <property type="project" value="UniProtKB-EC"/>
</dbReference>
<organism evidence="2 3">
    <name type="scientific">Deinococcus sonorensis</name>
    <dbReference type="NCBI Taxonomy" id="309891"/>
    <lineage>
        <taxon>Bacteria</taxon>
        <taxon>Thermotogati</taxon>
        <taxon>Deinococcota</taxon>
        <taxon>Deinococci</taxon>
        <taxon>Deinococcales</taxon>
        <taxon>Deinococcaceae</taxon>
        <taxon>Deinococcus</taxon>
    </lineage>
</organism>
<feature type="domain" description="NAD(P)-binding" evidence="1">
    <location>
        <begin position="6"/>
        <end position="185"/>
    </location>
</feature>
<dbReference type="Gene3D" id="3.90.25.10">
    <property type="entry name" value="UDP-galactose 4-epimerase, domain 1"/>
    <property type="match status" value="1"/>
</dbReference>
<gene>
    <name evidence="2" type="ORF">ACFO0P_15485</name>
</gene>
<keyword evidence="2" id="KW-0560">Oxidoreductase</keyword>
<accession>A0ABV8Y874</accession>
<sequence length="285" mass="30102">MIAITGATGHLGRLTLNALLQRGVPASELVALVRNPDKAADLATQGVQVRQADYHQPETLATALQGVDRLLLISSSDIQDRVGQHRHVIEAAKAAGVQLIAYTSILGADRTPMLLARDHHATETLIRESGVPYVFLRNGWYTENYTGTLPQTLEQGVILGAAGDGHFTPATRQDYAEAAAAVLATEGHEGQTYELGGDEALTMADLAAELSRQSGRTVTYQNLPAEAYAQTLTGFGVPEGMAGILADSDTGIVRGDLATNSGDLRRLIGRPTTPVAETLKAALNA</sequence>
<dbReference type="PANTHER" id="PTHR47129:SF1">
    <property type="entry name" value="NMRA-LIKE DOMAIN-CONTAINING PROTEIN"/>
    <property type="match status" value="1"/>
</dbReference>
<dbReference type="SUPFAM" id="SSF51735">
    <property type="entry name" value="NAD(P)-binding Rossmann-fold domains"/>
    <property type="match status" value="1"/>
</dbReference>
<name>A0ABV8Y874_9DEIO</name>
<reference evidence="3" key="1">
    <citation type="journal article" date="2019" name="Int. J. Syst. Evol. Microbiol.">
        <title>The Global Catalogue of Microorganisms (GCM) 10K type strain sequencing project: providing services to taxonomists for standard genome sequencing and annotation.</title>
        <authorList>
            <consortium name="The Broad Institute Genomics Platform"/>
            <consortium name="The Broad Institute Genome Sequencing Center for Infectious Disease"/>
            <person name="Wu L."/>
            <person name="Ma J."/>
        </authorList>
    </citation>
    <scope>NUCLEOTIDE SEQUENCE [LARGE SCALE GENOMIC DNA]</scope>
    <source>
        <strain evidence="3">CCUG 39970</strain>
    </source>
</reference>
<dbReference type="Pfam" id="PF13460">
    <property type="entry name" value="NAD_binding_10"/>
    <property type="match status" value="1"/>
</dbReference>
<dbReference type="PANTHER" id="PTHR47129">
    <property type="entry name" value="QUINONE OXIDOREDUCTASE 2"/>
    <property type="match status" value="1"/>
</dbReference>
<evidence type="ECO:0000313" key="2">
    <source>
        <dbReference type="EMBL" id="MFC4455180.1"/>
    </source>
</evidence>
<protein>
    <submittedName>
        <fullName evidence="2">SDR family oxidoreductase</fullName>
        <ecNumber evidence="2">1.6.5.2</ecNumber>
    </submittedName>
</protein>
<dbReference type="Proteomes" id="UP001595939">
    <property type="component" value="Unassembled WGS sequence"/>
</dbReference>
<proteinExistence type="predicted"/>
<dbReference type="EC" id="1.6.5.2" evidence="2"/>
<comment type="caution">
    <text evidence="2">The sequence shown here is derived from an EMBL/GenBank/DDBJ whole genome shotgun (WGS) entry which is preliminary data.</text>
</comment>
<dbReference type="InterPro" id="IPR052718">
    <property type="entry name" value="NmrA-type_oxidoreductase"/>
</dbReference>
<dbReference type="CDD" id="cd05269">
    <property type="entry name" value="TMR_SDR_a"/>
    <property type="match status" value="1"/>
</dbReference>
<dbReference type="RefSeq" id="WP_380129897.1">
    <property type="nucleotide sequence ID" value="NZ_JBHSEG010000008.1"/>
</dbReference>
<dbReference type="Gene3D" id="3.40.50.720">
    <property type="entry name" value="NAD(P)-binding Rossmann-like Domain"/>
    <property type="match status" value="1"/>
</dbReference>